<dbReference type="GO" id="GO:0003677">
    <property type="term" value="F:DNA binding"/>
    <property type="evidence" value="ECO:0007669"/>
    <property type="project" value="UniProtKB-KW"/>
</dbReference>
<dbReference type="Proteomes" id="UP000571554">
    <property type="component" value="Unassembled WGS sequence"/>
</dbReference>
<gene>
    <name evidence="1" type="ORF">F4827_006062</name>
</gene>
<organism evidence="1 2">
    <name type="scientific">Paraburkholderia bannensis</name>
    <dbReference type="NCBI Taxonomy" id="765414"/>
    <lineage>
        <taxon>Bacteria</taxon>
        <taxon>Pseudomonadati</taxon>
        <taxon>Pseudomonadota</taxon>
        <taxon>Betaproteobacteria</taxon>
        <taxon>Burkholderiales</taxon>
        <taxon>Burkholderiaceae</taxon>
        <taxon>Paraburkholderia</taxon>
    </lineage>
</organism>
<keyword evidence="2" id="KW-1185">Reference proteome</keyword>
<evidence type="ECO:0000313" key="1">
    <source>
        <dbReference type="EMBL" id="MBB6106191.1"/>
    </source>
</evidence>
<evidence type="ECO:0000313" key="2">
    <source>
        <dbReference type="Proteomes" id="UP000571554"/>
    </source>
</evidence>
<dbReference type="EMBL" id="JACHBW010000023">
    <property type="protein sequence ID" value="MBB6106191.1"/>
    <property type="molecule type" value="Genomic_DNA"/>
</dbReference>
<keyword evidence="1" id="KW-0238">DNA-binding</keyword>
<comment type="caution">
    <text evidence="1">The sequence shown here is derived from an EMBL/GenBank/DDBJ whole genome shotgun (WGS) entry which is preliminary data.</text>
</comment>
<protein>
    <submittedName>
        <fullName evidence="1">AraC-like DNA-binding protein</fullName>
    </submittedName>
</protein>
<dbReference type="AlphaFoldDB" id="A0A7W9U4M7"/>
<dbReference type="RefSeq" id="WP_183730985.1">
    <property type="nucleotide sequence ID" value="NZ_JACHBW010000023.1"/>
</dbReference>
<proteinExistence type="predicted"/>
<reference evidence="1 2" key="1">
    <citation type="submission" date="2020-08" db="EMBL/GenBank/DDBJ databases">
        <title>Above-ground endophytic microbial communities from plants in different locations in the United States.</title>
        <authorList>
            <person name="Frank C."/>
        </authorList>
    </citation>
    <scope>NUCLEOTIDE SEQUENCE [LARGE SCALE GENOMIC DNA]</scope>
    <source>
        <strain evidence="1 2">WP4_2_2</strain>
    </source>
</reference>
<sequence>MSLCERKSRDNRGLSLAHFQEVRVERPQSLLHGSGFDIEAIATKTGYVDGATLRTLSRQRLGCGICGRICLKTSAILPMELVNKALS</sequence>
<accession>A0A7W9U4M7</accession>
<name>A0A7W9U4M7_9BURK</name>